<dbReference type="CDD" id="cd10017">
    <property type="entry name" value="B3_DNA"/>
    <property type="match status" value="2"/>
</dbReference>
<dbReference type="SMART" id="SM01019">
    <property type="entry name" value="B3"/>
    <property type="match status" value="2"/>
</dbReference>
<organism evidence="8 9">
    <name type="scientific">Trema orientale</name>
    <name type="common">Charcoal tree</name>
    <name type="synonym">Celtis orientalis</name>
    <dbReference type="NCBI Taxonomy" id="63057"/>
    <lineage>
        <taxon>Eukaryota</taxon>
        <taxon>Viridiplantae</taxon>
        <taxon>Streptophyta</taxon>
        <taxon>Embryophyta</taxon>
        <taxon>Tracheophyta</taxon>
        <taxon>Spermatophyta</taxon>
        <taxon>Magnoliopsida</taxon>
        <taxon>eudicotyledons</taxon>
        <taxon>Gunneridae</taxon>
        <taxon>Pentapetalae</taxon>
        <taxon>rosids</taxon>
        <taxon>fabids</taxon>
        <taxon>Rosales</taxon>
        <taxon>Cannabaceae</taxon>
        <taxon>Trema</taxon>
    </lineage>
</organism>
<evidence type="ECO:0000256" key="2">
    <source>
        <dbReference type="ARBA" id="ARBA00023015"/>
    </source>
</evidence>
<accession>A0A2P5FGY3</accession>
<dbReference type="Proteomes" id="UP000237000">
    <property type="component" value="Unassembled WGS sequence"/>
</dbReference>
<evidence type="ECO:0000256" key="4">
    <source>
        <dbReference type="ARBA" id="ARBA00023163"/>
    </source>
</evidence>
<evidence type="ECO:0000259" key="7">
    <source>
        <dbReference type="PROSITE" id="PS50863"/>
    </source>
</evidence>
<dbReference type="GO" id="GO:0003677">
    <property type="term" value="F:DNA binding"/>
    <property type="evidence" value="ECO:0007669"/>
    <property type="project" value="UniProtKB-KW"/>
</dbReference>
<dbReference type="Gene3D" id="2.40.330.10">
    <property type="entry name" value="DNA-binding pseudobarrel domain"/>
    <property type="match status" value="2"/>
</dbReference>
<comment type="caution">
    <text evidence="8">The sequence shown here is derived from an EMBL/GenBank/DDBJ whole genome shotgun (WGS) entry which is preliminary data.</text>
</comment>
<feature type="region of interest" description="Disordered" evidence="6">
    <location>
        <begin position="1"/>
        <end position="29"/>
    </location>
</feature>
<dbReference type="PANTHER" id="PTHR31920:SF37">
    <property type="entry name" value="B3 DOMAIN-CONTAINING TRANSCRIPTION FACTOR VRN1"/>
    <property type="match status" value="1"/>
</dbReference>
<evidence type="ECO:0000256" key="6">
    <source>
        <dbReference type="SAM" id="MobiDB-lite"/>
    </source>
</evidence>
<reference evidence="9" key="1">
    <citation type="submission" date="2016-06" db="EMBL/GenBank/DDBJ databases">
        <title>Parallel loss of symbiosis genes in relatives of nitrogen-fixing non-legume Parasponia.</title>
        <authorList>
            <person name="Van Velzen R."/>
            <person name="Holmer R."/>
            <person name="Bu F."/>
            <person name="Rutten L."/>
            <person name="Van Zeijl A."/>
            <person name="Liu W."/>
            <person name="Santuari L."/>
            <person name="Cao Q."/>
            <person name="Sharma T."/>
            <person name="Shen D."/>
            <person name="Roswanjaya Y."/>
            <person name="Wardhani T."/>
            <person name="Kalhor M.S."/>
            <person name="Jansen J."/>
            <person name="Van den Hoogen J."/>
            <person name="Gungor B."/>
            <person name="Hartog M."/>
            <person name="Hontelez J."/>
            <person name="Verver J."/>
            <person name="Yang W.-C."/>
            <person name="Schijlen E."/>
            <person name="Repin R."/>
            <person name="Schilthuizen M."/>
            <person name="Schranz E."/>
            <person name="Heidstra R."/>
            <person name="Miyata K."/>
            <person name="Fedorova E."/>
            <person name="Kohlen W."/>
            <person name="Bisseling T."/>
            <person name="Smit S."/>
            <person name="Geurts R."/>
        </authorList>
    </citation>
    <scope>NUCLEOTIDE SEQUENCE [LARGE SCALE GENOMIC DNA]</scope>
    <source>
        <strain evidence="9">cv. RG33-2</strain>
    </source>
</reference>
<proteinExistence type="predicted"/>
<feature type="region of interest" description="Disordered" evidence="6">
    <location>
        <begin position="374"/>
        <end position="400"/>
    </location>
</feature>
<gene>
    <name evidence="8" type="ORF">TorRG33x02_070720</name>
</gene>
<feature type="compositionally biased region" description="Basic and acidic residues" evidence="6">
    <location>
        <begin position="384"/>
        <end position="394"/>
    </location>
</feature>
<dbReference type="InterPro" id="IPR015300">
    <property type="entry name" value="DNA-bd_pseudobarrel_sf"/>
</dbReference>
<dbReference type="EMBL" id="JXTC01000034">
    <property type="protein sequence ID" value="PON97022.1"/>
    <property type="molecule type" value="Genomic_DNA"/>
</dbReference>
<evidence type="ECO:0000313" key="9">
    <source>
        <dbReference type="Proteomes" id="UP000237000"/>
    </source>
</evidence>
<dbReference type="AlphaFoldDB" id="A0A2P5FGY3"/>
<feature type="compositionally biased region" description="Polar residues" evidence="6">
    <location>
        <begin position="184"/>
        <end position="195"/>
    </location>
</feature>
<feature type="compositionally biased region" description="Basic and acidic residues" evidence="6">
    <location>
        <begin position="146"/>
        <end position="168"/>
    </location>
</feature>
<comment type="subcellular location">
    <subcellularLocation>
        <location evidence="1">Nucleus</location>
    </subcellularLocation>
</comment>
<keyword evidence="9" id="KW-1185">Reference proteome</keyword>
<dbReference type="OrthoDB" id="590488at2759"/>
<keyword evidence="4" id="KW-0804">Transcription</keyword>
<protein>
    <submittedName>
        <fullName evidence="8">B3 DNA binding domain containing protein</fullName>
    </submittedName>
</protein>
<dbReference type="InterPro" id="IPR050655">
    <property type="entry name" value="Plant_B3_domain"/>
</dbReference>
<feature type="domain" description="TF-B3" evidence="7">
    <location>
        <begin position="31"/>
        <end position="125"/>
    </location>
</feature>
<dbReference type="SUPFAM" id="SSF101936">
    <property type="entry name" value="DNA-binding pseudobarrel domain"/>
    <property type="match status" value="2"/>
</dbReference>
<evidence type="ECO:0000313" key="8">
    <source>
        <dbReference type="EMBL" id="PON97022.1"/>
    </source>
</evidence>
<sequence>MASMRRNRLRRVTPGGNHHRQSDSPPTPPPLFAAVMLEKHILEHKMRIPTKFAMIFGEQLSEIATLTVPDGKTWHVRLKKEREKNIWLLDGFKEFMKYYSIRYGNIVLFIYQGSSEFSVRICEGIGSEIDYPNHGPAGSDMGEPNLDNHNEEDTADHDDQISVEILDKSDEDDNEMDTNDDQSVESFESDSQFSHDSSDKYEEHMSDDDSMEILDPTSRGSSKGKAFDIGRVEHKSFEKSKNISSPRKRGRLRKQCRSATSMAAGIKILDMNPPTFHGSSKSKAFNIIGSVEEKSIGKVHEVGGLSKSKASNNIGHVEEESFGRVHEVGGPSKSKAFNNIGHVEEESFGRVHEIGSSSKSKAFNIIGHVEQESYRKGRPSFSPWKRDRPRKQERSASPVNSLSLFHAKRNKPKVGYNKSCMIEEDADQMLVPRTLSFTKSRRLEMSRETEKAVRAAIVPKLGNPSFMLILQPYIMKGNIVPLCLFRGVLDRCSTDIQLQAHNEKQRWPAKCTFTACRVRISQGWGPFAASENLKEGDVCVFELISEQKEIVLKVWIYRAADYAAEPIPKRIKTE</sequence>
<dbReference type="InParanoid" id="A0A2P5FGY3"/>
<keyword evidence="2" id="KW-0805">Transcription regulation</keyword>
<keyword evidence="5" id="KW-0539">Nucleus</keyword>
<keyword evidence="3" id="KW-0238">DNA-binding</keyword>
<name>A0A2P5FGY3_TREOI</name>
<dbReference type="GO" id="GO:0005634">
    <property type="term" value="C:nucleus"/>
    <property type="evidence" value="ECO:0007669"/>
    <property type="project" value="UniProtKB-SubCell"/>
</dbReference>
<feature type="region of interest" description="Disordered" evidence="6">
    <location>
        <begin position="132"/>
        <end position="226"/>
    </location>
</feature>
<dbReference type="InterPro" id="IPR003340">
    <property type="entry name" value="B3_DNA-bd"/>
</dbReference>
<dbReference type="PANTHER" id="PTHR31920">
    <property type="entry name" value="B3 DOMAIN-CONTAINING"/>
    <property type="match status" value="1"/>
</dbReference>
<evidence type="ECO:0000256" key="5">
    <source>
        <dbReference type="ARBA" id="ARBA00023242"/>
    </source>
</evidence>
<feature type="compositionally biased region" description="Acidic residues" evidence="6">
    <location>
        <begin position="169"/>
        <end position="183"/>
    </location>
</feature>
<feature type="domain" description="TF-B3" evidence="7">
    <location>
        <begin position="496"/>
        <end position="560"/>
    </location>
</feature>
<dbReference type="Pfam" id="PF02362">
    <property type="entry name" value="B3"/>
    <property type="match status" value="2"/>
</dbReference>
<dbReference type="PROSITE" id="PS50863">
    <property type="entry name" value="B3"/>
    <property type="match status" value="2"/>
</dbReference>
<feature type="compositionally biased region" description="Basic residues" evidence="6">
    <location>
        <begin position="1"/>
        <end position="11"/>
    </location>
</feature>
<evidence type="ECO:0000256" key="1">
    <source>
        <dbReference type="ARBA" id="ARBA00004123"/>
    </source>
</evidence>
<dbReference type="STRING" id="63057.A0A2P5FGY3"/>
<evidence type="ECO:0000256" key="3">
    <source>
        <dbReference type="ARBA" id="ARBA00023125"/>
    </source>
</evidence>